<feature type="compositionally biased region" description="Polar residues" evidence="11">
    <location>
        <begin position="703"/>
        <end position="714"/>
    </location>
</feature>
<keyword evidence="8" id="KW-0862">Zinc</keyword>
<name>A0A3Q3DRI4_HIPCM</name>
<dbReference type="Ensembl" id="ENSHCOT00000010600.1">
    <property type="protein sequence ID" value="ENSHCOP00000018695.1"/>
    <property type="gene ID" value="ENSHCOG00000003448.1"/>
</dbReference>
<evidence type="ECO:0000259" key="12">
    <source>
        <dbReference type="Pfam" id="PF09740"/>
    </source>
</evidence>
<feature type="compositionally biased region" description="Basic and acidic residues" evidence="11">
    <location>
        <begin position="279"/>
        <end position="313"/>
    </location>
</feature>
<evidence type="ECO:0000256" key="10">
    <source>
        <dbReference type="ARBA" id="ARBA00023204"/>
    </source>
</evidence>
<evidence type="ECO:0000256" key="6">
    <source>
        <dbReference type="ARBA" id="ARBA00022763"/>
    </source>
</evidence>
<keyword evidence="14" id="KW-1185">Reference proteome</keyword>
<feature type="region of interest" description="Disordered" evidence="11">
    <location>
        <begin position="250"/>
        <end position="323"/>
    </location>
</feature>
<keyword evidence="5" id="KW-0479">Metal-binding</keyword>
<dbReference type="PANTHER" id="PTHR28670">
    <property type="entry name" value="UV-STIMULATED SCAFFOLD PROTEIN A"/>
    <property type="match status" value="1"/>
</dbReference>
<dbReference type="OMA" id="EEHAEMR"/>
<dbReference type="Pfam" id="PF20867">
    <property type="entry name" value="UVSSA_N"/>
    <property type="match status" value="1"/>
</dbReference>
<evidence type="ECO:0000256" key="3">
    <source>
        <dbReference type="ARBA" id="ARBA00022111"/>
    </source>
</evidence>
<keyword evidence="10" id="KW-0234">DNA repair</keyword>
<evidence type="ECO:0000313" key="14">
    <source>
        <dbReference type="Proteomes" id="UP000264820"/>
    </source>
</evidence>
<feature type="compositionally biased region" description="Polar residues" evidence="11">
    <location>
        <begin position="478"/>
        <end position="487"/>
    </location>
</feature>
<dbReference type="InterPro" id="IPR049431">
    <property type="entry name" value="UVSSA_C"/>
</dbReference>
<evidence type="ECO:0000256" key="5">
    <source>
        <dbReference type="ARBA" id="ARBA00022723"/>
    </source>
</evidence>
<evidence type="ECO:0000256" key="1">
    <source>
        <dbReference type="ARBA" id="ARBA00004286"/>
    </source>
</evidence>
<feature type="compositionally biased region" description="Basic and acidic residues" evidence="11">
    <location>
        <begin position="250"/>
        <end position="270"/>
    </location>
</feature>
<dbReference type="GO" id="GO:0009411">
    <property type="term" value="P:response to UV"/>
    <property type="evidence" value="ECO:0007669"/>
    <property type="project" value="InterPro"/>
</dbReference>
<feature type="region of interest" description="Disordered" evidence="11">
    <location>
        <begin position="457"/>
        <end position="494"/>
    </location>
</feature>
<evidence type="ECO:0000256" key="8">
    <source>
        <dbReference type="ARBA" id="ARBA00022833"/>
    </source>
</evidence>
<protein>
    <recommendedName>
        <fullName evidence="3">UV-stimulated scaffold protein A</fullName>
    </recommendedName>
</protein>
<evidence type="ECO:0000256" key="9">
    <source>
        <dbReference type="ARBA" id="ARBA00023054"/>
    </source>
</evidence>
<dbReference type="GO" id="GO:0008270">
    <property type="term" value="F:zinc ion binding"/>
    <property type="evidence" value="ECO:0007669"/>
    <property type="project" value="UniProtKB-KW"/>
</dbReference>
<dbReference type="GO" id="GO:0005694">
    <property type="term" value="C:chromosome"/>
    <property type="evidence" value="ECO:0007669"/>
    <property type="project" value="UniProtKB-SubCell"/>
</dbReference>
<evidence type="ECO:0000256" key="7">
    <source>
        <dbReference type="ARBA" id="ARBA00022771"/>
    </source>
</evidence>
<feature type="region of interest" description="Disordered" evidence="11">
    <location>
        <begin position="638"/>
        <end position="669"/>
    </location>
</feature>
<evidence type="ECO:0000256" key="4">
    <source>
        <dbReference type="ARBA" id="ARBA00022454"/>
    </source>
</evidence>
<feature type="domain" description="UV-stimulated scaffold protein A C-terminal" evidence="12">
    <location>
        <begin position="545"/>
        <end position="649"/>
    </location>
</feature>
<reference evidence="13" key="1">
    <citation type="submission" date="2025-08" db="UniProtKB">
        <authorList>
            <consortium name="Ensembl"/>
        </authorList>
    </citation>
    <scope>IDENTIFICATION</scope>
</reference>
<feature type="region of interest" description="Disordered" evidence="11">
    <location>
        <begin position="523"/>
        <end position="545"/>
    </location>
</feature>
<dbReference type="Proteomes" id="UP000264820">
    <property type="component" value="Unplaced"/>
</dbReference>
<accession>A0A3Q3DRI4</accession>
<proteinExistence type="inferred from homology"/>
<keyword evidence="9" id="KW-0175">Coiled coil</keyword>
<comment type="similarity">
    <text evidence="2">Belongs to the UVSSA family.</text>
</comment>
<dbReference type="InterPro" id="IPR049408">
    <property type="entry name" value="UVSSA_N_a-solenoid_rpt"/>
</dbReference>
<dbReference type="GO" id="GO:0006283">
    <property type="term" value="P:transcription-coupled nucleotide-excision repair"/>
    <property type="evidence" value="ECO:0007669"/>
    <property type="project" value="TreeGrafter"/>
</dbReference>
<dbReference type="InterPro" id="IPR018610">
    <property type="entry name" value="UVSSA"/>
</dbReference>
<evidence type="ECO:0000313" key="13">
    <source>
        <dbReference type="Ensembl" id="ENSHCOP00000018695.1"/>
    </source>
</evidence>
<keyword evidence="6" id="KW-0227">DNA damage</keyword>
<dbReference type="AlphaFoldDB" id="A0A3Q3DRI4"/>
<evidence type="ECO:0000256" key="2">
    <source>
        <dbReference type="ARBA" id="ARBA00009240"/>
    </source>
</evidence>
<dbReference type="Pfam" id="PF09740">
    <property type="entry name" value="DUF2043"/>
    <property type="match status" value="1"/>
</dbReference>
<sequence length="756" mass="87363">MDLSQRDRLSELVEELTTSGQLKIDKEKIREVKKICKESNDYIDHVYHSLMSQLNQDHAEIRLSAFQIASELFPKSHHFRTLLVDNFQEFLELTVETNIERPLPPPQLVARKLRSLAIQTIQTWQSSYGSAYKKLELGYYFLKQFKKVDFQDAEARTVAERERETERQRKMERIYSKRLKAAMRDMEDSSPDIEVALTELDSCLKLLSHEFPLLDSLTTNSCPLTQPTTGCLSDDEQPCCSKNLMNDRTQKMQESKENDNENREEWEEKKTKKKKHKRSENEELNRSNKQNKGEMEGEQRYKMKHEDKTRREAEEEDPLHGDSFIRNSGLISRSYCLDLNLSHGLHVDETEDNEAVVSTLLDLQRLLSTKHLPAVRQWVQVFTKSGANQRLLSRALYLKSSLEASLLKLRKLNIDSQNRVNKTASSVEEDDEDDSDFIEVPEKERYESDIFGHLKVEDGLGSTSSTPAPSQHVPKSIVTGTSSSLPQAPSAYSRRMKRLKEEEKDPTCAAATFHIFQNSLTMTASSSSTSEPSSTQSNKDQTTSQAPVVPFGLDLYYWGQEQPNSGKITKSASQHQFWVPADVEEEVENKELKVESRCRYISFPGQFTPVSHYCNAPLGNGKMCKRQDRLKCPFHGRIVPRDQEGRPCSQEDRQREEQHRMKTKKKHDWHDAGLVRDIEIATGQNLGSERLDKRRKRKKNKYPNLSNLKDSANTSRARLEKRIFNKSAMRRVAETMNKVDRKKHEKFSNQFNYALN</sequence>
<dbReference type="PANTHER" id="PTHR28670:SF1">
    <property type="entry name" value="UV-STIMULATED SCAFFOLD PROTEIN A"/>
    <property type="match status" value="1"/>
</dbReference>
<evidence type="ECO:0000256" key="11">
    <source>
        <dbReference type="SAM" id="MobiDB-lite"/>
    </source>
</evidence>
<organism evidence="13 14">
    <name type="scientific">Hippocampus comes</name>
    <name type="common">Tiger tail seahorse</name>
    <dbReference type="NCBI Taxonomy" id="109280"/>
    <lineage>
        <taxon>Eukaryota</taxon>
        <taxon>Metazoa</taxon>
        <taxon>Chordata</taxon>
        <taxon>Craniata</taxon>
        <taxon>Vertebrata</taxon>
        <taxon>Euteleostomi</taxon>
        <taxon>Actinopterygii</taxon>
        <taxon>Neopterygii</taxon>
        <taxon>Teleostei</taxon>
        <taxon>Neoteleostei</taxon>
        <taxon>Acanthomorphata</taxon>
        <taxon>Syngnathiaria</taxon>
        <taxon>Syngnathiformes</taxon>
        <taxon>Syngnathoidei</taxon>
        <taxon>Syngnathidae</taxon>
        <taxon>Hippocampus</taxon>
    </lineage>
</organism>
<feature type="compositionally biased region" description="Basic and acidic residues" evidence="11">
    <location>
        <begin position="639"/>
        <end position="660"/>
    </location>
</feature>
<dbReference type="STRING" id="109280.ENSHCOP00000018695"/>
<dbReference type="GeneTree" id="ENSGT00940000164256"/>
<feature type="compositionally biased region" description="Low complexity" evidence="11">
    <location>
        <begin position="523"/>
        <end position="537"/>
    </location>
</feature>
<feature type="region of interest" description="Disordered" evidence="11">
    <location>
        <begin position="686"/>
        <end position="714"/>
    </location>
</feature>
<dbReference type="GO" id="GO:0000993">
    <property type="term" value="F:RNA polymerase II complex binding"/>
    <property type="evidence" value="ECO:0007669"/>
    <property type="project" value="TreeGrafter"/>
</dbReference>
<reference evidence="13" key="2">
    <citation type="submission" date="2025-09" db="UniProtKB">
        <authorList>
            <consortium name="Ensembl"/>
        </authorList>
    </citation>
    <scope>IDENTIFICATION</scope>
</reference>
<keyword evidence="4" id="KW-0158">Chromosome</keyword>
<keyword evidence="7" id="KW-0863">Zinc-finger</keyword>
<comment type="subcellular location">
    <subcellularLocation>
        <location evidence="1">Chromosome</location>
    </subcellularLocation>
</comment>